<accession>A0A0M6ZV14</accession>
<keyword evidence="1" id="KW-0812">Transmembrane</keyword>
<protein>
    <recommendedName>
        <fullName evidence="5">VPLPA-CTERM protein sorting domain-containing protein</fullName>
    </recommendedName>
</protein>
<evidence type="ECO:0008006" key="5">
    <source>
        <dbReference type="Google" id="ProtNLM"/>
    </source>
</evidence>
<dbReference type="RefSeq" id="WP_144436018.1">
    <property type="nucleotide sequence ID" value="NZ_CXWA01000003.1"/>
</dbReference>
<reference evidence="4" key="1">
    <citation type="submission" date="2015-07" db="EMBL/GenBank/DDBJ databases">
        <authorList>
            <person name="Rodrigo-Torres Lidia"/>
            <person name="Arahal R.David."/>
        </authorList>
    </citation>
    <scope>NUCLEOTIDE SEQUENCE [LARGE SCALE GENOMIC DNA]</scope>
    <source>
        <strain evidence="4">CECT 5096</strain>
    </source>
</reference>
<feature type="chain" id="PRO_5009787888" description="VPLPA-CTERM protein sorting domain-containing protein" evidence="2">
    <location>
        <begin position="23"/>
        <end position="216"/>
    </location>
</feature>
<organism evidence="3 4">
    <name type="scientific">Roseibium album</name>
    <dbReference type="NCBI Taxonomy" id="311410"/>
    <lineage>
        <taxon>Bacteria</taxon>
        <taxon>Pseudomonadati</taxon>
        <taxon>Pseudomonadota</taxon>
        <taxon>Alphaproteobacteria</taxon>
        <taxon>Hyphomicrobiales</taxon>
        <taxon>Stappiaceae</taxon>
        <taxon>Roseibium</taxon>
    </lineage>
</organism>
<dbReference type="Proteomes" id="UP000049983">
    <property type="component" value="Unassembled WGS sequence"/>
</dbReference>
<evidence type="ECO:0000256" key="2">
    <source>
        <dbReference type="SAM" id="SignalP"/>
    </source>
</evidence>
<keyword evidence="4" id="KW-1185">Reference proteome</keyword>
<evidence type="ECO:0000313" key="3">
    <source>
        <dbReference type="EMBL" id="CTQ65354.1"/>
    </source>
</evidence>
<keyword evidence="1" id="KW-1133">Transmembrane helix</keyword>
<feature type="transmembrane region" description="Helical" evidence="1">
    <location>
        <begin position="188"/>
        <end position="208"/>
    </location>
</feature>
<dbReference type="GeneID" id="97668179"/>
<evidence type="ECO:0000256" key="1">
    <source>
        <dbReference type="SAM" id="Phobius"/>
    </source>
</evidence>
<keyword evidence="1" id="KW-0472">Membrane</keyword>
<sequence>MKSLLSFGSAALLSVLSSLAHAAPVPTFTGSYDEATGVEAAGDYDNIGGPSDLGDFSLIAGANSLSGSVFTPTDSADAFNIVIGANQTLVGASIVFAENATAFNPYFAFPPPSWTLSESSVTPEIFNITMGPSSDFSLFGPFSATASFAPIGPGIYNMVLGNGVFGMNNGGGVDYTMIFNVNETVTAVPLPAALPLLLGGVGLIGFLGRRRKQENA</sequence>
<dbReference type="EMBL" id="CXWC01000001">
    <property type="protein sequence ID" value="CTQ65354.1"/>
    <property type="molecule type" value="Genomic_DNA"/>
</dbReference>
<name>A0A0M6ZV14_9HYPH</name>
<keyword evidence="2" id="KW-0732">Signal</keyword>
<feature type="signal peptide" evidence="2">
    <location>
        <begin position="1"/>
        <end position="22"/>
    </location>
</feature>
<evidence type="ECO:0000313" key="4">
    <source>
        <dbReference type="Proteomes" id="UP000049983"/>
    </source>
</evidence>
<dbReference type="AlphaFoldDB" id="A0A0M6ZV14"/>
<dbReference type="OrthoDB" id="7866334at2"/>
<proteinExistence type="predicted"/>
<gene>
    <name evidence="3" type="ORF">LA5096_00734</name>
</gene>